<sequence>MVQLIGDQGPTFVFSTDTVFNWDPHLIKEHCVDVMLTNEIEFLQGDARGIHWHDENADAFMLGGIGISAYGQPAIVGVA</sequence>
<accession>A0A6J7VQA0</accession>
<organism evidence="1">
    <name type="scientific">freshwater metagenome</name>
    <dbReference type="NCBI Taxonomy" id="449393"/>
    <lineage>
        <taxon>unclassified sequences</taxon>
        <taxon>metagenomes</taxon>
        <taxon>ecological metagenomes</taxon>
    </lineage>
</organism>
<dbReference type="AlphaFoldDB" id="A0A6J7VQA0"/>
<gene>
    <name evidence="1" type="ORF">UFOPK4422_00134</name>
</gene>
<protein>
    <submittedName>
        <fullName evidence="1">Unannotated protein</fullName>
    </submittedName>
</protein>
<evidence type="ECO:0000313" key="1">
    <source>
        <dbReference type="EMBL" id="CAB5110416.1"/>
    </source>
</evidence>
<reference evidence="1" key="1">
    <citation type="submission" date="2020-05" db="EMBL/GenBank/DDBJ databases">
        <authorList>
            <person name="Chiriac C."/>
            <person name="Salcher M."/>
            <person name="Ghai R."/>
            <person name="Kavagutti S V."/>
        </authorList>
    </citation>
    <scope>NUCLEOTIDE SEQUENCE</scope>
</reference>
<proteinExistence type="predicted"/>
<dbReference type="EMBL" id="CAFBRX010000006">
    <property type="protein sequence ID" value="CAB5110416.1"/>
    <property type="molecule type" value="Genomic_DNA"/>
</dbReference>
<name>A0A6J7VQA0_9ZZZZ</name>